<dbReference type="InterPro" id="IPR020841">
    <property type="entry name" value="PKS_Beta-ketoAc_synthase_dom"/>
</dbReference>
<dbReference type="PANTHER" id="PTHR43775">
    <property type="entry name" value="FATTY ACID SYNTHASE"/>
    <property type="match status" value="1"/>
</dbReference>
<comment type="caution">
    <text evidence="11">The sequence shown here is derived from an EMBL/GenBank/DDBJ whole genome shotgun (WGS) entry which is preliminary data.</text>
</comment>
<keyword evidence="2" id="KW-0596">Phosphopantetheine</keyword>
<dbReference type="CDD" id="cd08952">
    <property type="entry name" value="KR_1_SDR_x"/>
    <property type="match status" value="4"/>
</dbReference>
<organism evidence="11 12">
    <name type="scientific">Thermocatellispora tengchongensis</name>
    <dbReference type="NCBI Taxonomy" id="1073253"/>
    <lineage>
        <taxon>Bacteria</taxon>
        <taxon>Bacillati</taxon>
        <taxon>Actinomycetota</taxon>
        <taxon>Actinomycetes</taxon>
        <taxon>Streptosporangiales</taxon>
        <taxon>Streptosporangiaceae</taxon>
        <taxon>Thermocatellispora</taxon>
    </lineage>
</organism>
<dbReference type="InterPro" id="IPR032821">
    <property type="entry name" value="PKS_assoc"/>
</dbReference>
<dbReference type="PROSITE" id="PS00606">
    <property type="entry name" value="KS3_1"/>
    <property type="match status" value="4"/>
</dbReference>
<feature type="region of interest" description="Disordered" evidence="8">
    <location>
        <begin position="869"/>
        <end position="888"/>
    </location>
</feature>
<feature type="region of interest" description="Disordered" evidence="8">
    <location>
        <begin position="6332"/>
        <end position="6352"/>
    </location>
</feature>
<dbReference type="SMART" id="SM00822">
    <property type="entry name" value="PKS_KR"/>
    <property type="match status" value="4"/>
</dbReference>
<protein>
    <submittedName>
        <fullName evidence="11">Acyl transferase domain-containing protein</fullName>
    </submittedName>
</protein>
<dbReference type="InterPro" id="IPR050091">
    <property type="entry name" value="PKS_NRPS_Biosynth_Enz"/>
</dbReference>
<feature type="domain" description="Carrier" evidence="9">
    <location>
        <begin position="1521"/>
        <end position="1596"/>
    </location>
</feature>
<dbReference type="SMART" id="SM01294">
    <property type="entry name" value="PKS_PP_betabranch"/>
    <property type="match status" value="4"/>
</dbReference>
<dbReference type="Pfam" id="PF00550">
    <property type="entry name" value="PP-binding"/>
    <property type="match status" value="4"/>
</dbReference>
<dbReference type="InterPro" id="IPR001227">
    <property type="entry name" value="Ac_transferase_dom_sf"/>
</dbReference>
<dbReference type="Pfam" id="PF16197">
    <property type="entry name" value="KAsynt_C_assoc"/>
    <property type="match status" value="4"/>
</dbReference>
<dbReference type="Gene3D" id="1.10.1200.10">
    <property type="entry name" value="ACP-like"/>
    <property type="match status" value="4"/>
</dbReference>
<dbReference type="GO" id="GO:0004315">
    <property type="term" value="F:3-oxoacyl-[acyl-carrier-protein] synthase activity"/>
    <property type="evidence" value="ECO:0007669"/>
    <property type="project" value="InterPro"/>
</dbReference>
<dbReference type="FunFam" id="3.40.47.10:FF:000019">
    <property type="entry name" value="Polyketide synthase type I"/>
    <property type="match status" value="4"/>
</dbReference>
<dbReference type="Pfam" id="PF08990">
    <property type="entry name" value="Docking"/>
    <property type="match status" value="1"/>
</dbReference>
<dbReference type="PROSITE" id="PS52004">
    <property type="entry name" value="KS3_2"/>
    <property type="match status" value="4"/>
</dbReference>
<evidence type="ECO:0000256" key="1">
    <source>
        <dbReference type="ARBA" id="ARBA00001957"/>
    </source>
</evidence>
<dbReference type="InterPro" id="IPR015083">
    <property type="entry name" value="NorB/c/GfsB-D-like_docking"/>
</dbReference>
<dbReference type="FunFam" id="1.10.1200.10:FF:000007">
    <property type="entry name" value="Probable polyketide synthase pks17"/>
    <property type="match status" value="4"/>
</dbReference>
<feature type="region of interest" description="Disordered" evidence="8">
    <location>
        <begin position="6181"/>
        <end position="6202"/>
    </location>
</feature>
<evidence type="ECO:0000313" key="12">
    <source>
        <dbReference type="Proteomes" id="UP000578449"/>
    </source>
</evidence>
<feature type="region of interest" description="Disordered" evidence="8">
    <location>
        <begin position="3592"/>
        <end position="3620"/>
    </location>
</feature>
<evidence type="ECO:0000256" key="6">
    <source>
        <dbReference type="ARBA" id="ARBA00023268"/>
    </source>
</evidence>
<dbReference type="EMBL" id="JACHGN010000018">
    <property type="protein sequence ID" value="MBB5137466.1"/>
    <property type="molecule type" value="Genomic_DNA"/>
</dbReference>
<keyword evidence="3" id="KW-0597">Phosphoprotein</keyword>
<dbReference type="Pfam" id="PF18369">
    <property type="entry name" value="PKS_DE"/>
    <property type="match status" value="4"/>
</dbReference>
<dbReference type="Pfam" id="PF02801">
    <property type="entry name" value="Ketoacyl-synt_C"/>
    <property type="match status" value="4"/>
</dbReference>
<dbReference type="InterPro" id="IPR013968">
    <property type="entry name" value="PKS_KR"/>
</dbReference>
<dbReference type="InterPro" id="IPR014043">
    <property type="entry name" value="Acyl_transferase_dom"/>
</dbReference>
<accession>A0A840PFB9</accession>
<dbReference type="CDD" id="cd00833">
    <property type="entry name" value="PKS"/>
    <property type="match status" value="4"/>
</dbReference>
<dbReference type="GO" id="GO:0031177">
    <property type="term" value="F:phosphopantetheine binding"/>
    <property type="evidence" value="ECO:0007669"/>
    <property type="project" value="InterPro"/>
</dbReference>
<proteinExistence type="predicted"/>
<feature type="domain" description="Carrier" evidence="9">
    <location>
        <begin position="4656"/>
        <end position="4731"/>
    </location>
</feature>
<feature type="region of interest" description="Disordered" evidence="8">
    <location>
        <begin position="5185"/>
        <end position="5205"/>
    </location>
</feature>
<dbReference type="NCBIfam" id="NF045894">
    <property type="entry name" value="PKS_plus_SDR"/>
    <property type="match status" value="4"/>
</dbReference>
<dbReference type="InterPro" id="IPR016036">
    <property type="entry name" value="Malonyl_transacylase_ACP-bd"/>
</dbReference>
<dbReference type="InterPro" id="IPR014031">
    <property type="entry name" value="Ketoacyl_synth_C"/>
</dbReference>
<dbReference type="GO" id="GO:0033068">
    <property type="term" value="P:macrolide biosynthetic process"/>
    <property type="evidence" value="ECO:0007669"/>
    <property type="project" value="UniProtKB-ARBA"/>
</dbReference>
<evidence type="ECO:0000256" key="7">
    <source>
        <dbReference type="ARBA" id="ARBA00023315"/>
    </source>
</evidence>
<dbReference type="Proteomes" id="UP000578449">
    <property type="component" value="Unassembled WGS sequence"/>
</dbReference>
<dbReference type="Pfam" id="PF00698">
    <property type="entry name" value="Acyl_transf_1"/>
    <property type="match status" value="4"/>
</dbReference>
<reference evidence="11 12" key="1">
    <citation type="submission" date="2020-08" db="EMBL/GenBank/DDBJ databases">
        <title>Genomic Encyclopedia of Type Strains, Phase IV (KMG-IV): sequencing the most valuable type-strain genomes for metagenomic binning, comparative biology and taxonomic classification.</title>
        <authorList>
            <person name="Goeker M."/>
        </authorList>
    </citation>
    <scope>NUCLEOTIDE SEQUENCE [LARGE SCALE GENOMIC DNA]</scope>
    <source>
        <strain evidence="11 12">DSM 45615</strain>
    </source>
</reference>
<dbReference type="InterPro" id="IPR036291">
    <property type="entry name" value="NAD(P)-bd_dom_sf"/>
</dbReference>
<evidence type="ECO:0000256" key="3">
    <source>
        <dbReference type="ARBA" id="ARBA00022553"/>
    </source>
</evidence>
<dbReference type="Gene3D" id="3.40.366.10">
    <property type="entry name" value="Malonyl-Coenzyme A Acyl Carrier Protein, domain 2"/>
    <property type="match status" value="4"/>
</dbReference>
<gene>
    <name evidence="11" type="ORF">HNP84_007218</name>
</gene>
<dbReference type="Gene3D" id="3.40.47.10">
    <property type="match status" value="4"/>
</dbReference>
<dbReference type="SUPFAM" id="SSF53901">
    <property type="entry name" value="Thiolase-like"/>
    <property type="match status" value="4"/>
</dbReference>
<keyword evidence="5" id="KW-0045">Antibiotic biosynthesis</keyword>
<dbReference type="SUPFAM" id="SSF47336">
    <property type="entry name" value="ACP-like"/>
    <property type="match status" value="4"/>
</dbReference>
<keyword evidence="4 11" id="KW-0808">Transferase</keyword>
<feature type="compositionally biased region" description="Basic and acidic residues" evidence="8">
    <location>
        <begin position="6332"/>
        <end position="6348"/>
    </location>
</feature>
<feature type="region of interest" description="Disordered" evidence="8">
    <location>
        <begin position="4537"/>
        <end position="4556"/>
    </location>
</feature>
<feature type="compositionally biased region" description="Low complexity" evidence="8">
    <location>
        <begin position="3596"/>
        <end position="3612"/>
    </location>
</feature>
<dbReference type="InterPro" id="IPR041618">
    <property type="entry name" value="PKS_DE"/>
</dbReference>
<dbReference type="PANTHER" id="PTHR43775:SF51">
    <property type="entry name" value="INACTIVE PHENOLPHTHIOCEROL SYNTHESIS POLYKETIDE SYNTHASE TYPE I PKS1-RELATED"/>
    <property type="match status" value="1"/>
</dbReference>
<dbReference type="Gene3D" id="3.40.50.11460">
    <property type="match status" value="3"/>
</dbReference>
<dbReference type="InterPro" id="IPR016039">
    <property type="entry name" value="Thiolase-like"/>
</dbReference>
<dbReference type="Pfam" id="PF00109">
    <property type="entry name" value="ketoacyl-synt"/>
    <property type="match status" value="4"/>
</dbReference>
<dbReference type="SMART" id="SM00823">
    <property type="entry name" value="PKS_PP"/>
    <property type="match status" value="4"/>
</dbReference>
<dbReference type="SMART" id="SM00827">
    <property type="entry name" value="PKS_AT"/>
    <property type="match status" value="4"/>
</dbReference>
<comment type="cofactor">
    <cofactor evidence="1">
        <name>pantetheine 4'-phosphate</name>
        <dbReference type="ChEBI" id="CHEBI:47942"/>
    </cofactor>
</comment>
<dbReference type="PROSITE" id="PS00012">
    <property type="entry name" value="PHOSPHOPANTETHEINE"/>
    <property type="match status" value="4"/>
</dbReference>
<dbReference type="SUPFAM" id="SSF55048">
    <property type="entry name" value="Probable ACP-binding domain of malonyl-CoA ACP transacylase"/>
    <property type="match status" value="4"/>
</dbReference>
<evidence type="ECO:0000256" key="4">
    <source>
        <dbReference type="ARBA" id="ARBA00022679"/>
    </source>
</evidence>
<dbReference type="SMART" id="SM00825">
    <property type="entry name" value="PKS_KS"/>
    <property type="match status" value="4"/>
</dbReference>
<feature type="domain" description="Ketosynthase family 3 (KS3)" evidence="10">
    <location>
        <begin position="4750"/>
        <end position="5175"/>
    </location>
</feature>
<feature type="domain" description="Ketosynthase family 3 (KS3)" evidence="10">
    <location>
        <begin position="3167"/>
        <end position="3590"/>
    </location>
</feature>
<evidence type="ECO:0000259" key="10">
    <source>
        <dbReference type="PROSITE" id="PS52004"/>
    </source>
</evidence>
<dbReference type="InterPro" id="IPR006162">
    <property type="entry name" value="Ppantetheine_attach_site"/>
</dbReference>
<keyword evidence="12" id="KW-1185">Reference proteome</keyword>
<dbReference type="Gene3D" id="3.40.50.720">
    <property type="entry name" value="NAD(P)-binding Rossmann-like Domain"/>
    <property type="match status" value="4"/>
</dbReference>
<feature type="domain" description="Carrier" evidence="9">
    <location>
        <begin position="3072"/>
        <end position="3147"/>
    </location>
</feature>
<feature type="domain" description="Ketosynthase family 3 (KS3)" evidence="10">
    <location>
        <begin position="1615"/>
        <end position="2040"/>
    </location>
</feature>
<dbReference type="Gene3D" id="6.10.140.1830">
    <property type="match status" value="4"/>
</dbReference>
<feature type="domain" description="Ketosynthase family 3 (KS3)" evidence="10">
    <location>
        <begin position="33"/>
        <end position="457"/>
    </location>
</feature>
<evidence type="ECO:0000256" key="2">
    <source>
        <dbReference type="ARBA" id="ARBA00022450"/>
    </source>
</evidence>
<feature type="domain" description="Carrier" evidence="9">
    <location>
        <begin position="6212"/>
        <end position="6287"/>
    </location>
</feature>
<keyword evidence="6" id="KW-0511">Multifunctional enzyme</keyword>
<dbReference type="SUPFAM" id="SSF52151">
    <property type="entry name" value="FabD/lysophospholipase-like"/>
    <property type="match status" value="4"/>
</dbReference>
<sequence length="6369" mass="656519">MDSQEKLFDYLKRASAELQETRKRLRRMEAAEQEPIAIVSLGCRYPGGVHDPESFWDLVASGTDAIGGFPADRGWEALRPAGPDRASLSFALQGGFVHDAAEFDAGFFGISPREALAMDPQQRLMLEVAWEALERARIEPRSLRGSSTGVFVGAGFAGYGEGLVEADTGSEGYLLTGSQTAMISGRVAYTLGLEGPAITVDTACSSSLVALHLAAQALRSGDCSLALAGGVVVMVTPGAFAEFSQQGAMAADGRCKAFAGAADGMGWGEGAGLLVLERLSDARRNGHPVLALIAGTAVNQDGASNGLTAPNGPSQQRVIREALANARVRADQVDVVEAHGTGTVLGDPIEAQALLATYGQDRPEDRPLWLGSVKSNIGHTQAAGGVAGVIKMVLALQHDLMPPTLHVDVPSPQVDWSVGDVRLLTEAVPWPAGGQPRRAGVSAFGASGTNVHLILQEAPAEGDADGDLADNPPPADAAALAVPVLSEGTAWLVSARTADGLKAQAERLADFARNRAGMEARDLADIGWSLATTRSVFEHRAVVRGENRDELLAGLAALAADRPAAGVAAGVVATGRGPRRVVFVFPGQGSQWLGMGRELAESSPVFAARLAECGQALAPYVDWSLDDVLAGADGAPGLDRVDVVQPALWAVMVSLAAVWQAAGVEPDAVVGHSQGEIAAAVVAGGLTLDDAAKVVALRSQALTALSGWGGMLSIAEPEPAVTARVAPWADQVAVAAVNGPAATVVSGTPEALREIQAACERDGVRARMLPVDYASHGPQVNWLQDKIQSMLAGIAPRPARLPMVSSMTGETLAGPELGPEYWYASLRAPVRFSRAIEALGRSRHSVFIETSAHPVLTTSIAATLENLAGSGESDGVSGPAPVVTGTLRRDDGGPARLLASLAEAHVHGVGVDWSSVLPAGRRIDLPTYAFQRQRFWPDPVPAANGVATPGEHDSPAQARFWAAVENGDVDTLADTLAVDEHRLNDIVPALASWRRRERDDSATASWRYRVSWVPVPDPAPSALHGTWLVVAPAGGNAGEQIAECVRALTARGADVVLAEVPAGEVDQSSLAARIADVLARSPESPPDGERPVAGVVSLLALDATPLPGRPMVTSGVAGTLGLVQALGQAGIAAPLWVLTSGAVATAPGEPLTSPAQAQVWGLGRVAGLEHPDRWGGLIDLPPTLDARAAKRLGAVLAGCGEDQVAIRSAGVVGRRLVRTGPSRSTGAWRPRGTVLVTGASGEIGPNLARWLADAGAPHLTLVSRRGPVIPGAAAVAAALAGAGTSVSLAACDVTDRDAVAGLLTWIDGIGPALSTVIHAATAVELLPLTDTGVDDLALALGAKVTGATHLDELTADLDLDEFVLFSSVAAIWGVSEHATYAAANAHLDALAENRRARGLPATSVAWGVWDTGQESDQADRALSVIPERLRRQGLRLLDPDRALSALGQVLADDETVLSVVDVDWPRFSAVFNAMRSWPLLDAIPEARQITSGPTGTPVVTSGEAAELLGRLSGATPGRREHIVTELVRAHASAVLGHASPDAVEPDRAFREMGFDSLTAVELRTRLNQATGLHLPSTVVFDHPSPLALARQILTRLMGTQEPASPVSRVTPVSASDPVVIVGMGCRFPGGADSPEALWRLLATGGDAIGGFPADRGWDLAGLLNTVPGSALTSVTREGGFVAGAADFDAAFFRISPREALAMDPQQRLLLETSWEALEHAGVDPVSLRGSLTGVFAGAASSGYAGQAGFDEGSAGHLITGNVTSVISGRVSYTLGLEGPAVTVDTACSSALVALHLAAQALRAGECDLALAGGVMVIADPAEFIGFSQQGALAADGRCKAFSAEADGMGLAEGAGMIVLERLSDARRNGHTVLAVVAGSAVNQDGASNGLSAPNGPSQQRVIRAALASAGLEPGDVDAVEGHGTGTRLGDPIEAQAILATYGQDRPEGRPLWLGSVKSNIGHAQQAAGAAGVIKMVLALQHGLLPATLHADVPSPEVDWSAGEVRLLTEPVAWSANGRPRRAGVSSFGISGTNAHMILEEAPAGTEPETDDDAAIAPVPVLSDATAWLVSSQTAPGLTAAARRLAGHLSAHPDLDPVDVGWSLATTRSTFEHRAVVTGATTDDLIAGLSALVAERPAAGLVTGAADATGPVVFVFPGQGSQWAGMGRDLAEASPVFAGRLAECGQALAPYVDWSLDDVLHGREGAPGLDRVDVVQPALWAVMVSLAAVWQAAGVNPDAVVGHSQGEIAAAVVAGILSLEDAAKIVALRSRALTALSGRGGMLSIAESVTAVRSRVEPWGDRVSVAAVNGPDATVVSGDPDALAEVLAGCERDGVRARMLPVDYASHGPQVDAIRDDVLTALAGITPQPGRVPMVSAMTGEFVEGPEMGAGYWYASLRATVEFSRAVEALGRAGYGVFVETSPHPVLTAPVTATLEGLSGAADPVVTGTLRRDDGGSARLLASLAEVHVRGVGVDWPVVLPVGERVGLPTYAFQRQRFWPKPVPAPRRSGEDGVTAEESAFWAAVAGGDVEGLARTLAVDGERLREVVPALAAWRQRERGESAVAEWRYRITWTPLAPLGPVTLPGTWLVVAPAGSAHEALIADCRRALTGHGARVLLAEIPAGEVDRSALAERIAETLRTATENADDAPAVTGIVSLLALDESPLAESPVVAAGLAGTMGLVQALGDAGIGAPLWVLTSGAVAAGEVPAAPVQAQTWAFGRVVALEHPDRWGGLIDLPPAWDDRTADRLVAVLAGCGEDQVAIRSGGVLGRRMVRVARPVSGGRRWAPDGSVLVTGGTGGVGGHVARWLTGRDAARIVLSSRSGPGAPGAATLAAELATAGTDVAVLAGDVGDRAQTAALLTWIDTHGPALSSIMHAAGAGLGGPVHDMSPADLAAVLQAKAGGAAYLDDLTADRDLDAFVVFSSGAATWGGARLSGYAAANAALDALVEERRARGLAGTSVAWGLWGGGGMGEGVAGDVLQRLGVREMDAGLAVGALAAILDAGEDLVTVSDIDWDRFAPIFTVQRPSPLLADLPEARQALNDAQTSGTQAVAGTELGRRLTGLNRAEQERVLTDLVRAEAAAVLGHASAEAVPAGRAFKDLGFDSLTAVDLRTRLNTVTGLKLPATLVFDYPTPAAVVQFLRTELLGVLADSETPTAAHTVADPGEPIAIIGIGCRFPGGVREPEEFWDLLAAGTDAISGFPTDRDWDSEGLYAGLDPDAATTVVGGFIYDAADFDPGFFGISPREAITMDPQQRLLLETAWEAVERAGIDPASLKGTATGVFAGAGYGGYGYGLAEEAGTEGYVLIGGLTSVISGRVSYTLGLEGPAVTVDTACSSSLVALHLACQALRSRECSMALAGGVAVMSTPTAFSEFSRQQGLAFDGRCKAFSADADGIGWGEGAGMILLERLSDARRNGHKVLAVVRGSAMNQDGASNGITAPNGPSQQKVIRTALANAGLRADEVDAVEAHGTGTRLGDPIEAQALLATYGQGRPENRPLWLGSVKSNIGHTQTAAGVAGVIKMVLALQHRELPRTLHAEEPSPHVDWSAGEVRLLNEPVPWPANGRPRRAGVSAFGISGTNVHAIIEEAPPVADPGDSPHSPDSPTGAAEAADDETATPVLTGPVAAWLVSARSSAGLGAQAGRLGEFVRARPELDVADVAWSLVTSRSVFEHRAVVVGRDRPELLSGLSSVAAGRPAAGVVTGTVPAGGGGGRVVFVFPGQGSQWAGMGRELAEASPVFAARLVECGRALAPYVDWSLDDVLHGRDGAPGLDRVDVVQPALWAVMVSLAAVWQAAGVNPDAVVGHSQGEIAAAVVAGILTLEDAAKVVALRSRALTALSGRGGMLSIAESVTAVRMRVEPWGERVSVAAVNGPVATVVSGDPDALAEVLAGCERDGVRARMLPVDYASHGPQVDELREEILKLLDGITPQPGRVPMVSAMTGEFVEGPEMDAGYWYASLRATVEFSQAIEALDRAGYGVFVETSAHPVLTNAISDTLDRGADENTSGLFAPARVVTGTLRRDDGGPARMLASLAEVHVHGVPVAWTTILPQAEVVELPTYAFQRQRYWPKPVPAPAASADGTGAAGEERFWNAVEAGDLDGLSQTLAVDGEYLGKVLPALASWRQRERDESLTADWRYRISWKPMRDPAPAVLSGTWLVVVPAELAGGDLAAACRRTLTDRGAHVVLAEIPATGLDRHALATRIGQAFDSAPPAGVLSLLGLDETPLADRPVVPAGVAGTLALVQALGDAGVTAPLWAVTQGAVTAGAADRPVSPVQAQVWGLGRTAGVEHPDRWGGLIDLPPVLDDRALARLVGVLADGGEDQVAIRIGGVLARRLVRAAPRLAGPGGWAPRGTVLMTGASGVIGPDLAAWLAEAGAEHVVLSSRRGPGTPGASVLGALLAEAGTAVTMVACDVVDRDAVAGMLGWIPTVAPPLSTVIHGAVAVELMALERADVDQLALALGAKVGGAAHLDELTADLDLDAFVLFSSITATWGVGEHGTYAAANAHLDALAENRRARGLPATSVAWGVWSSGGRFDEPDPSEPGASVPDRPLSLIPERIRRQGLRLLEPQRALGVLGQVLADDETVLSVADVDWPRFSAVFNAARSWPLLDEIPEARQVDAAAPGAGVVASGDGAALLERLVGVSPAQRERIVTDLVSSHAAAVLGHSSADEVDAARAFREMGFDSLTAVDLRGRLNQATGLQLPSTVVFDYPSPLALARQILTRLMGTQESASATSRVTPVSASDPVVIVGMGCRFPGGVDSPEAMWKLLSAGGDAIGGFPTDRGWDLTGLLDTVSGSALTSVTREGGFVAGAADFDAAFFRISPREALAMDPQQRLLLETSWEALENAGVDPVSLRGSLTGVFAGAASSGYAGQAGFDEGSAGHLITGNVTSVISGRVSYTLGLEGPAVTVDTACSSALVSLHLAAQALRAGECDLALAGGVMVIADPAEFIGFSQQGALALDGRCKAFSADADGMGLAEGAGMIVLERLSDARRNGHTVLAVLAGSAVNQDGASNGLSAPNGPSQQRVIRAALASAGLEPGDVDAVEAHGTGTRLGDPIEAQALLATYGQDRPQGRPLWLGTVKSNIGHAQQAAGAAGIIKMVLALRHGLLPATLHADVPSPEVDWSVGDVRLLTEPVAWSANGRPRRAGVSSFGISGTNAHVILEEPPAELDQAVENESAGGEGDPARETPSVLTGETTSWLVSGQSPAALRAQASRLAGHLSAHPDLDPVDVGWSLATTRSTFEHRAVVTGATTDDLIARLSALVAERPAAGLVTGAADATGPVVFVFPGQGSQWAGMGRELAEASPVFAARLAECGQALAPYVDWSLDDVLHGREGAPGLDRVDVVQPALWAVMVSLAAVWQAAGVEPDAVVGHSQGEIAAAVVAGILSLDDAAKIVALRSRALTALSGRGGMLSIAESVTAVRSRVEPWGDRVSVAAVNGPDATVVSGDPDALAEVLAACERDGVRARMLPVDYASHGPQVDELREEILKLLDGITPQAGRVPMVSAMTGEFVEGPEMDAGYWYASLRATVEFSRAIEALGRAGYGVFVETSPHPVLTAPVTATLEGLSGAADPVVTGTLRRDDGGSARLLASLAEVHVRGVGVDWPLVLPVGERVGLPTYAFQRQRYWPKPVPAPRRSGEDGVTAEESAFWAAVAGGDVEGLARTLAVDGERLREVVPALAVWRRRERGESAVAEWRYRITWTPVSEPAPAALAGTWLLVTPAGEAGSGLTAPTVQALTGHGAQVLITEVAPGEPNRQSLCARITQTLDEHGDGLPVAGVVSLLAMDESPLDGAPVVPTGLAGTMALVQALGDAGIGAPLWMLTSGAVAAVAGEVPVSPVPAQSWAFGRVAGLEHPDRWGGLIDLPPAWDDRTADRLVAVLAGCGEDQVAIRSGGVLGRRMVRAPRLTRPATEWKPGGAVLVTGGTGGVGGHVARWLTGRDAARIVLSSRSGPGAQGAATLAAELATAGTDVAVLAGDVGDRAQTAALLTWIDTHGPALSSIMHAAGAGLGGPLDAMVTADLTESLQAKAGGATYLDELTADRDLDAFVVFSSGAAAWGSGRLAGYAAANAALDALVEDRLARGLAGTSVAWGLWGGGGMGEGPAGDMLQRLGLREMDPQAAVGALAAILDAGETLVAVSDIDWDRFAPIFTVQRPSPLLADLPEAQQALRDSTPSGDGTEPTALGRRLEGLSRAEQERVLTDLVRAEAAAVLGYNSVEAVPAGRAFKDLGFDSLTAVDLRTRLNAATGLKLPATLVFDYPTPAVLADFIRAKAVNEQTDYAIAVAELKKLQAVLSRATWSSEERFDITSRLESIGQELRARHNGDEPDTDRELESATDDEMFDFVEKELRAADFD</sequence>
<dbReference type="GO" id="GO:0004312">
    <property type="term" value="F:fatty acid synthase activity"/>
    <property type="evidence" value="ECO:0007669"/>
    <property type="project" value="TreeGrafter"/>
</dbReference>
<evidence type="ECO:0000313" key="11">
    <source>
        <dbReference type="EMBL" id="MBB5137466.1"/>
    </source>
</evidence>
<dbReference type="Pfam" id="PF08659">
    <property type="entry name" value="KR"/>
    <property type="match status" value="4"/>
</dbReference>
<dbReference type="InterPro" id="IPR036736">
    <property type="entry name" value="ACP-like_sf"/>
</dbReference>
<dbReference type="FunFam" id="3.40.366.10:FF:000002">
    <property type="entry name" value="Probable polyketide synthase 2"/>
    <property type="match status" value="4"/>
</dbReference>
<dbReference type="Gene3D" id="3.30.70.3290">
    <property type="match status" value="4"/>
</dbReference>
<dbReference type="InterPro" id="IPR018201">
    <property type="entry name" value="Ketoacyl_synth_AS"/>
</dbReference>
<dbReference type="InterPro" id="IPR057326">
    <property type="entry name" value="KR_dom"/>
</dbReference>
<dbReference type="InterPro" id="IPR014030">
    <property type="entry name" value="Ketoacyl_synth_N"/>
</dbReference>
<dbReference type="GO" id="GO:0006633">
    <property type="term" value="P:fatty acid biosynthetic process"/>
    <property type="evidence" value="ECO:0007669"/>
    <property type="project" value="InterPro"/>
</dbReference>
<dbReference type="InterPro" id="IPR016035">
    <property type="entry name" value="Acyl_Trfase/lysoPLipase"/>
</dbReference>
<dbReference type="InterPro" id="IPR009081">
    <property type="entry name" value="PP-bd_ACP"/>
</dbReference>
<dbReference type="InterPro" id="IPR020806">
    <property type="entry name" value="PKS_PP-bd"/>
</dbReference>
<evidence type="ECO:0000256" key="8">
    <source>
        <dbReference type="SAM" id="MobiDB-lite"/>
    </source>
</evidence>
<name>A0A840PFB9_9ACTN</name>
<dbReference type="PROSITE" id="PS50075">
    <property type="entry name" value="CARRIER"/>
    <property type="match status" value="4"/>
</dbReference>
<keyword evidence="7" id="KW-0012">Acyltransferase</keyword>
<evidence type="ECO:0000259" key="9">
    <source>
        <dbReference type="PROSITE" id="PS50075"/>
    </source>
</evidence>
<dbReference type="RefSeq" id="WP_185054382.1">
    <property type="nucleotide sequence ID" value="NZ_BAABIX010000062.1"/>
</dbReference>
<evidence type="ECO:0000256" key="5">
    <source>
        <dbReference type="ARBA" id="ARBA00023194"/>
    </source>
</evidence>
<dbReference type="SUPFAM" id="SSF51735">
    <property type="entry name" value="NAD(P)-binding Rossmann-fold domains"/>
    <property type="match status" value="8"/>
</dbReference>